<comment type="caution">
    <text evidence="2">The sequence shown here is derived from an EMBL/GenBank/DDBJ whole genome shotgun (WGS) entry which is preliminary data.</text>
</comment>
<evidence type="ECO:0000313" key="2">
    <source>
        <dbReference type="EMBL" id="MTI27956.1"/>
    </source>
</evidence>
<feature type="domain" description="Retropepsin-like aspartic endopeptidase" evidence="1">
    <location>
        <begin position="6"/>
        <end position="139"/>
    </location>
</feature>
<dbReference type="Pfam" id="PF05618">
    <property type="entry name" value="Zn_protease"/>
    <property type="match status" value="1"/>
</dbReference>
<dbReference type="InterPro" id="IPR021109">
    <property type="entry name" value="Peptidase_aspartic_dom_sf"/>
</dbReference>
<keyword evidence="3" id="KW-1185">Reference proteome</keyword>
<name>A0ABW9RW72_9BACT</name>
<dbReference type="Proteomes" id="UP000798808">
    <property type="component" value="Unassembled WGS sequence"/>
</dbReference>
<organism evidence="2 3">
    <name type="scientific">Fulvivirga kasyanovii</name>
    <dbReference type="NCBI Taxonomy" id="396812"/>
    <lineage>
        <taxon>Bacteria</taxon>
        <taxon>Pseudomonadati</taxon>
        <taxon>Bacteroidota</taxon>
        <taxon>Cytophagia</taxon>
        <taxon>Cytophagales</taxon>
        <taxon>Fulvivirgaceae</taxon>
        <taxon>Fulvivirga</taxon>
    </lineage>
</organism>
<evidence type="ECO:0000313" key="3">
    <source>
        <dbReference type="Proteomes" id="UP000798808"/>
    </source>
</evidence>
<accession>A0ABW9RW72</accession>
<reference evidence="2 3" key="1">
    <citation type="submission" date="2019-02" db="EMBL/GenBank/DDBJ databases">
        <authorList>
            <person name="Goldberg S.R."/>
            <person name="Haltli B.A."/>
            <person name="Correa H."/>
            <person name="Russell K.G."/>
        </authorList>
    </citation>
    <scope>NUCLEOTIDE SEQUENCE [LARGE SCALE GENOMIC DNA]</scope>
    <source>
        <strain evidence="2 3">JCM 16186</strain>
    </source>
</reference>
<dbReference type="RefSeq" id="WP_155174998.1">
    <property type="nucleotide sequence ID" value="NZ_BAAAFL010000015.1"/>
</dbReference>
<dbReference type="PANTHER" id="PTHR38037:SF2">
    <property type="entry name" value="ATP-DEPENDENT ZINC PROTEASE DOMAIN-CONTAINING PROTEIN-RELATED"/>
    <property type="match status" value="1"/>
</dbReference>
<dbReference type="InterPro" id="IPR008503">
    <property type="entry name" value="Asp_endopeptidase"/>
</dbReference>
<gene>
    <name evidence="2" type="ORF">E1163_23565</name>
</gene>
<sequence length="147" mass="17133">MREKQIIGRYDKIDLPDLHLFELDAKIDTGAYSSAIHYHHAEVIEKDGKKVLHFTLLDPTHPDYNDKSFYFDKFEERNIKNSFGDSERRFVIKATITLFGKNYETDFSLSDRGSLKFPILLGRKLLQKGFVVDVAKSNLSYKLKNKK</sequence>
<dbReference type="EMBL" id="SMLW01000648">
    <property type="protein sequence ID" value="MTI27956.1"/>
    <property type="molecule type" value="Genomic_DNA"/>
</dbReference>
<dbReference type="Gene3D" id="2.40.70.10">
    <property type="entry name" value="Acid Proteases"/>
    <property type="match status" value="1"/>
</dbReference>
<evidence type="ECO:0000259" key="1">
    <source>
        <dbReference type="Pfam" id="PF05618"/>
    </source>
</evidence>
<proteinExistence type="predicted"/>
<dbReference type="PANTHER" id="PTHR38037">
    <property type="entry name" value="ZN_PROTEASE DOMAIN-CONTAINING PROTEIN"/>
    <property type="match status" value="1"/>
</dbReference>
<dbReference type="SUPFAM" id="SSF50630">
    <property type="entry name" value="Acid proteases"/>
    <property type="match status" value="1"/>
</dbReference>
<protein>
    <submittedName>
        <fullName evidence="2">Peptidase</fullName>
    </submittedName>
</protein>